<evidence type="ECO:0008006" key="3">
    <source>
        <dbReference type="Google" id="ProtNLM"/>
    </source>
</evidence>
<gene>
    <name evidence="1" type="ORF">ASU35_11805</name>
</gene>
<organism evidence="1 2">
    <name type="scientific">Acetivibrio ethanolgignens</name>
    <dbReference type="NCBI Taxonomy" id="290052"/>
    <lineage>
        <taxon>Bacteria</taxon>
        <taxon>Bacillati</taxon>
        <taxon>Bacillota</taxon>
        <taxon>Clostridia</taxon>
        <taxon>Eubacteriales</taxon>
        <taxon>Oscillospiraceae</taxon>
        <taxon>Acetivibrio</taxon>
    </lineage>
</organism>
<dbReference type="InterPro" id="IPR032360">
    <property type="entry name" value="DUF4869"/>
</dbReference>
<dbReference type="Pfam" id="PF16163">
    <property type="entry name" value="DUF4869"/>
    <property type="match status" value="1"/>
</dbReference>
<dbReference type="AlphaFoldDB" id="A0A0V8QDS9"/>
<dbReference type="OrthoDB" id="3183892at2"/>
<reference evidence="1 2" key="1">
    <citation type="submission" date="2015-11" db="EMBL/GenBank/DDBJ databases">
        <title>Butyribacter intestini gen. nov., sp. nov., a butyric acid-producing bacterium of the family Lachnospiraceae isolated from the human faeces.</title>
        <authorList>
            <person name="Zou Y."/>
            <person name="Xue W."/>
            <person name="Luo G."/>
            <person name="Lv M."/>
        </authorList>
    </citation>
    <scope>NUCLEOTIDE SEQUENCE [LARGE SCALE GENOMIC DNA]</scope>
    <source>
        <strain evidence="1 2">ACET-33324</strain>
    </source>
</reference>
<protein>
    <recommendedName>
        <fullName evidence="3">DUF4869 domain-containing protein</fullName>
    </recommendedName>
</protein>
<dbReference type="EMBL" id="LNAM01000162">
    <property type="protein sequence ID" value="KSV58741.1"/>
    <property type="molecule type" value="Genomic_DNA"/>
</dbReference>
<evidence type="ECO:0000313" key="1">
    <source>
        <dbReference type="EMBL" id="KSV58741.1"/>
    </source>
</evidence>
<dbReference type="STRING" id="290052.ASU35_11805"/>
<comment type="caution">
    <text evidence="1">The sequence shown here is derived from an EMBL/GenBank/DDBJ whole genome shotgun (WGS) entry which is preliminary data.</text>
</comment>
<sequence length="144" mass="16474">MLYIAFKESENTLRMIDSYFDFNYLDEWFDDDLVKEMIKDVDKSDVVSPNCIQSPVLGAIPPSKLSGGVKALILMLKQPELEVYATACGDNCAKWILEIAKLQDIHIVLKHLMLFGCDFNAYCVTTESEINSLDDYRRCFLQCL</sequence>
<dbReference type="RefSeq" id="WP_058353011.1">
    <property type="nucleotide sequence ID" value="NZ_CABMMD010000162.1"/>
</dbReference>
<accession>A0A0V8QDS9</accession>
<dbReference type="Proteomes" id="UP000054874">
    <property type="component" value="Unassembled WGS sequence"/>
</dbReference>
<keyword evidence="2" id="KW-1185">Reference proteome</keyword>
<name>A0A0V8QDS9_9FIRM</name>
<proteinExistence type="predicted"/>
<evidence type="ECO:0000313" key="2">
    <source>
        <dbReference type="Proteomes" id="UP000054874"/>
    </source>
</evidence>